<reference evidence="1 2" key="1">
    <citation type="journal article" date="2011" name="Genome Biol.">
        <title>Comparative genome sequence analysis underscores mycoparasitism as the ancestral life style of Trichoderma.</title>
        <authorList>
            <person name="Kubicek C.P."/>
            <person name="Herrera-Estrella A."/>
            <person name="Seidl-Seiboth V."/>
            <person name="Martinez D.A."/>
            <person name="Druzhinina I.S."/>
            <person name="Thon M."/>
            <person name="Zeilinger S."/>
            <person name="Casas-Flores S."/>
            <person name="Horwitz B.A."/>
            <person name="Mukherjee P.K."/>
            <person name="Mukherjee M."/>
            <person name="Kredics L."/>
            <person name="Alcaraz L.D."/>
            <person name="Aerts A."/>
            <person name="Antal Z."/>
            <person name="Atanasova L."/>
            <person name="Cervantes-Badillo M.G."/>
            <person name="Challacombe J."/>
            <person name="Chertkov O."/>
            <person name="McCluskey K."/>
            <person name="Coulpier F."/>
            <person name="Deshpande N."/>
            <person name="von Doehren H."/>
            <person name="Ebbole D.J."/>
            <person name="Esquivel-Naranjo E.U."/>
            <person name="Fekete E."/>
            <person name="Flipphi M."/>
            <person name="Glaser F."/>
            <person name="Gomez-Rodriguez E.Y."/>
            <person name="Gruber S."/>
            <person name="Han C."/>
            <person name="Henrissat B."/>
            <person name="Hermosa R."/>
            <person name="Hernandez-Onate M."/>
            <person name="Karaffa L."/>
            <person name="Kosti I."/>
            <person name="Le Crom S."/>
            <person name="Lindquist E."/>
            <person name="Lucas S."/>
            <person name="Luebeck M."/>
            <person name="Luebeck P.S."/>
            <person name="Margeot A."/>
            <person name="Metz B."/>
            <person name="Misra M."/>
            <person name="Nevalainen H."/>
            <person name="Omann M."/>
            <person name="Packer N."/>
            <person name="Perrone G."/>
            <person name="Uresti-Rivera E.E."/>
            <person name="Salamov A."/>
            <person name="Schmoll M."/>
            <person name="Seiboth B."/>
            <person name="Shapiro H."/>
            <person name="Sukno S."/>
            <person name="Tamayo-Ramos J.A."/>
            <person name="Tisch D."/>
            <person name="Wiest A."/>
            <person name="Wilkinson H.H."/>
            <person name="Zhang M."/>
            <person name="Coutinho P.M."/>
            <person name="Kenerley C.M."/>
            <person name="Monte E."/>
            <person name="Baker S.E."/>
            <person name="Grigoriev I.V."/>
        </authorList>
    </citation>
    <scope>NUCLEOTIDE SEQUENCE [LARGE SCALE GENOMIC DNA]</scope>
    <source>
        <strain evidence="2">ATCC 20476 / IMI 206040</strain>
    </source>
</reference>
<evidence type="ECO:0000313" key="2">
    <source>
        <dbReference type="Proteomes" id="UP000005426"/>
    </source>
</evidence>
<sequence length="149" mass="16719">MCATVHPSISAPFACAYAAGPPTGCSGPSSFRSSRHCFHFRAFFFSRSRDKSLTLPFSLLPILITTTTTCVSTCHRQRMEGLPSRGLYQLWTVSIHPPQRFFFHSQSIFPNSLISRFHCHLPPHMAEAHPGRRSDSRLLSTTFYLTNSA</sequence>
<dbReference type="HOGENOM" id="CLU_1749914_0_0_1"/>
<protein>
    <submittedName>
        <fullName evidence="1">Uncharacterized protein</fullName>
    </submittedName>
</protein>
<name>G9NM59_HYPAI</name>
<dbReference type="EMBL" id="ABDG02000019">
    <property type="protein sequence ID" value="EHK47991.1"/>
    <property type="molecule type" value="Genomic_DNA"/>
</dbReference>
<comment type="caution">
    <text evidence="1">The sequence shown here is derived from an EMBL/GenBank/DDBJ whole genome shotgun (WGS) entry which is preliminary data.</text>
</comment>
<keyword evidence="2" id="KW-1185">Reference proteome</keyword>
<accession>G9NM59</accession>
<organism evidence="1 2">
    <name type="scientific">Hypocrea atroviridis (strain ATCC 20476 / IMI 206040)</name>
    <name type="common">Trichoderma atroviride</name>
    <dbReference type="NCBI Taxonomy" id="452589"/>
    <lineage>
        <taxon>Eukaryota</taxon>
        <taxon>Fungi</taxon>
        <taxon>Dikarya</taxon>
        <taxon>Ascomycota</taxon>
        <taxon>Pezizomycotina</taxon>
        <taxon>Sordariomycetes</taxon>
        <taxon>Hypocreomycetidae</taxon>
        <taxon>Hypocreales</taxon>
        <taxon>Hypocreaceae</taxon>
        <taxon>Trichoderma</taxon>
    </lineage>
</organism>
<gene>
    <name evidence="1" type="ORF">TRIATDRAFT_298217</name>
</gene>
<dbReference type="Proteomes" id="UP000005426">
    <property type="component" value="Unassembled WGS sequence"/>
</dbReference>
<evidence type="ECO:0000313" key="1">
    <source>
        <dbReference type="EMBL" id="EHK47991.1"/>
    </source>
</evidence>
<proteinExistence type="predicted"/>
<dbReference type="AlphaFoldDB" id="G9NM59"/>